<reference evidence="7 8" key="1">
    <citation type="submission" date="2018-03" db="EMBL/GenBank/DDBJ databases">
        <title>Finding Nemo's genes: A chromosome-scale reference assembly of the genome of the orange clownfish Amphiprion percula.</title>
        <authorList>
            <person name="Lehmann R."/>
        </authorList>
    </citation>
    <scope>NUCLEOTIDE SEQUENCE</scope>
</reference>
<keyword evidence="2" id="KW-0325">Glycoprotein</keyword>
<dbReference type="SUPFAM" id="SSF54452">
    <property type="entry name" value="MHC antigen-recognition domain"/>
    <property type="match status" value="1"/>
</dbReference>
<dbReference type="STRING" id="161767.ENSAPEP00000013349"/>
<keyword evidence="5" id="KW-0732">Signal</keyword>
<dbReference type="InterPro" id="IPR007110">
    <property type="entry name" value="Ig-like_dom"/>
</dbReference>
<dbReference type="PROSITE" id="PS50835">
    <property type="entry name" value="IG_LIKE"/>
    <property type="match status" value="1"/>
</dbReference>
<keyword evidence="3" id="KW-0393">Immunoglobulin domain</keyword>
<evidence type="ECO:0000256" key="1">
    <source>
        <dbReference type="ARBA" id="ARBA00007394"/>
    </source>
</evidence>
<dbReference type="GO" id="GO:0042613">
    <property type="term" value="C:MHC class II protein complex"/>
    <property type="evidence" value="ECO:0007669"/>
    <property type="project" value="InterPro"/>
</dbReference>
<evidence type="ECO:0000256" key="5">
    <source>
        <dbReference type="SAM" id="SignalP"/>
    </source>
</evidence>
<dbReference type="GO" id="GO:0019882">
    <property type="term" value="P:antigen processing and presentation"/>
    <property type="evidence" value="ECO:0007669"/>
    <property type="project" value="InterPro"/>
</dbReference>
<dbReference type="PANTHER" id="PTHR19944:SF86">
    <property type="entry name" value="HLA CLASS II HISTOCOMPATIBILITY ANTIGEN, DR ALPHA CHAIN"/>
    <property type="match status" value="1"/>
</dbReference>
<proteinExistence type="inferred from homology"/>
<keyword evidence="4" id="KW-0812">Transmembrane</keyword>
<evidence type="ECO:0000259" key="6">
    <source>
        <dbReference type="PROSITE" id="PS50835"/>
    </source>
</evidence>
<dbReference type="Pfam" id="PF00993">
    <property type="entry name" value="MHC_II_alpha"/>
    <property type="match status" value="1"/>
</dbReference>
<dbReference type="SMART" id="SM00407">
    <property type="entry name" value="IGc1"/>
    <property type="match status" value="1"/>
</dbReference>
<dbReference type="GO" id="GO:0006955">
    <property type="term" value="P:immune response"/>
    <property type="evidence" value="ECO:0007669"/>
    <property type="project" value="InterPro"/>
</dbReference>
<dbReference type="SMART" id="SM00920">
    <property type="entry name" value="MHC_II_alpha"/>
    <property type="match status" value="1"/>
</dbReference>
<dbReference type="Gene3D" id="2.60.40.10">
    <property type="entry name" value="Immunoglobulins"/>
    <property type="match status" value="1"/>
</dbReference>
<dbReference type="InterPro" id="IPR003006">
    <property type="entry name" value="Ig/MHC_CS"/>
</dbReference>
<sequence length="281" mass="32071">MFFKIILLFSGAVCICAESKFGFFFSSKLACENSFTCVFLNLLEIYLIVYIFLLVFIFPGSHELCHVFGCFDSSDTQLCVTLDDDEVYYADFKKGVLIWDGRIPTSFQVPWAYKYALKYRTVCKNDIQIWKRDESITKKKEPPEIVIYPRDDVIKGEDNTLICFINHFFPPKINVTWTKNDVDVTEEDSFVKFLPNPDGTFHFFSRLDFIPKEGDIYSCMVEHEALENPQTRFWEVEIEETSSGPAVFCGLGLTLGILGIVGGTFLIVKGNQHQGVLDPAG</sequence>
<dbReference type="SUPFAM" id="SSF48726">
    <property type="entry name" value="Immunoglobulin"/>
    <property type="match status" value="1"/>
</dbReference>
<feature type="signal peptide" evidence="5">
    <location>
        <begin position="1"/>
        <end position="17"/>
    </location>
</feature>
<evidence type="ECO:0000313" key="7">
    <source>
        <dbReference type="Ensembl" id="ENSAPEP00000013349.1"/>
    </source>
</evidence>
<keyword evidence="4" id="KW-0472">Membrane</keyword>
<feature type="chain" id="PRO_5017996776" description="Ig-like domain-containing protein" evidence="5">
    <location>
        <begin position="18"/>
        <end position="281"/>
    </location>
</feature>
<dbReference type="Proteomes" id="UP000265080">
    <property type="component" value="Chromosome 14"/>
</dbReference>
<dbReference type="InterPro" id="IPR013783">
    <property type="entry name" value="Ig-like_fold"/>
</dbReference>
<dbReference type="InterPro" id="IPR011162">
    <property type="entry name" value="MHC_I/II-like_Ag-recog"/>
</dbReference>
<dbReference type="InterPro" id="IPR050160">
    <property type="entry name" value="MHC/Immunoglobulin"/>
</dbReference>
<feature type="transmembrane region" description="Helical" evidence="4">
    <location>
        <begin position="38"/>
        <end position="58"/>
    </location>
</feature>
<accession>A0A3P8SML1</accession>
<evidence type="ECO:0000256" key="4">
    <source>
        <dbReference type="SAM" id="Phobius"/>
    </source>
</evidence>
<dbReference type="Ensembl" id="ENSAPET00000013705.1">
    <property type="protein sequence ID" value="ENSAPEP00000013349.1"/>
    <property type="gene ID" value="ENSAPEG00000009516.1"/>
</dbReference>
<protein>
    <recommendedName>
        <fullName evidence="6">Ig-like domain-containing protein</fullName>
    </recommendedName>
</protein>
<evidence type="ECO:0000256" key="3">
    <source>
        <dbReference type="ARBA" id="ARBA00023319"/>
    </source>
</evidence>
<organism evidence="7 8">
    <name type="scientific">Amphiprion percula</name>
    <name type="common">Orange clownfish</name>
    <name type="synonym">Lutjanus percula</name>
    <dbReference type="NCBI Taxonomy" id="161767"/>
    <lineage>
        <taxon>Eukaryota</taxon>
        <taxon>Metazoa</taxon>
        <taxon>Chordata</taxon>
        <taxon>Craniata</taxon>
        <taxon>Vertebrata</taxon>
        <taxon>Euteleostomi</taxon>
        <taxon>Actinopterygii</taxon>
        <taxon>Neopterygii</taxon>
        <taxon>Teleostei</taxon>
        <taxon>Neoteleostei</taxon>
        <taxon>Acanthomorphata</taxon>
        <taxon>Ovalentaria</taxon>
        <taxon>Pomacentridae</taxon>
        <taxon>Amphiprion</taxon>
    </lineage>
</organism>
<dbReference type="Pfam" id="PF07654">
    <property type="entry name" value="C1-set"/>
    <property type="match status" value="1"/>
</dbReference>
<dbReference type="PANTHER" id="PTHR19944">
    <property type="entry name" value="MHC CLASS II-RELATED"/>
    <property type="match status" value="1"/>
</dbReference>
<dbReference type="PROSITE" id="PS00290">
    <property type="entry name" value="IG_MHC"/>
    <property type="match status" value="1"/>
</dbReference>
<reference evidence="7" key="3">
    <citation type="submission" date="2025-09" db="UniProtKB">
        <authorList>
            <consortium name="Ensembl"/>
        </authorList>
    </citation>
    <scope>IDENTIFICATION</scope>
</reference>
<feature type="transmembrane region" description="Helical" evidence="4">
    <location>
        <begin position="246"/>
        <end position="268"/>
    </location>
</feature>
<dbReference type="AlphaFoldDB" id="A0A3P8SML1"/>
<evidence type="ECO:0000313" key="8">
    <source>
        <dbReference type="Proteomes" id="UP000265080"/>
    </source>
</evidence>
<reference evidence="7" key="2">
    <citation type="submission" date="2025-08" db="UniProtKB">
        <authorList>
            <consortium name="Ensembl"/>
        </authorList>
    </citation>
    <scope>IDENTIFICATION</scope>
</reference>
<dbReference type="InterPro" id="IPR003597">
    <property type="entry name" value="Ig_C1-set"/>
</dbReference>
<dbReference type="InterPro" id="IPR036179">
    <property type="entry name" value="Ig-like_dom_sf"/>
</dbReference>
<evidence type="ECO:0000256" key="2">
    <source>
        <dbReference type="ARBA" id="ARBA00023180"/>
    </source>
</evidence>
<comment type="similarity">
    <text evidence="1">Belongs to the MHC class II family.</text>
</comment>
<keyword evidence="4" id="KW-1133">Transmembrane helix</keyword>
<dbReference type="InterPro" id="IPR001003">
    <property type="entry name" value="MHC_II_a_N"/>
</dbReference>
<feature type="domain" description="Ig-like" evidence="6">
    <location>
        <begin position="143"/>
        <end position="239"/>
    </location>
</feature>
<name>A0A3P8SML1_AMPPE</name>
<dbReference type="GeneTree" id="ENSGT00940000161847"/>
<keyword evidence="8" id="KW-1185">Reference proteome</keyword>